<evidence type="ECO:0000313" key="2">
    <source>
        <dbReference type="EMBL" id="ODA31438.1"/>
    </source>
</evidence>
<reference evidence="2 3" key="1">
    <citation type="submission" date="2016-05" db="EMBL/GenBank/DDBJ databases">
        <title>Genomic and physiological characterization of Planctopirus sp. isolated from fresh water lake.</title>
        <authorList>
            <person name="Subhash Y."/>
            <person name="Ramana C."/>
        </authorList>
    </citation>
    <scope>NUCLEOTIDE SEQUENCE [LARGE SCALE GENOMIC DNA]</scope>
    <source>
        <strain evidence="2 3">JC280</strain>
    </source>
</reference>
<dbReference type="InterPro" id="IPR036388">
    <property type="entry name" value="WH-like_DNA-bd_sf"/>
</dbReference>
<feature type="domain" description="Helix-turn-helix type 11" evidence="1">
    <location>
        <begin position="13"/>
        <end position="60"/>
    </location>
</feature>
<dbReference type="Pfam" id="PF08279">
    <property type="entry name" value="HTH_11"/>
    <property type="match status" value="1"/>
</dbReference>
<organism evidence="2 3">
    <name type="scientific">Planctopirus hydrillae</name>
    <dbReference type="NCBI Taxonomy" id="1841610"/>
    <lineage>
        <taxon>Bacteria</taxon>
        <taxon>Pseudomonadati</taxon>
        <taxon>Planctomycetota</taxon>
        <taxon>Planctomycetia</taxon>
        <taxon>Planctomycetales</taxon>
        <taxon>Planctomycetaceae</taxon>
        <taxon>Planctopirus</taxon>
    </lineage>
</organism>
<evidence type="ECO:0000259" key="1">
    <source>
        <dbReference type="Pfam" id="PF08279"/>
    </source>
</evidence>
<dbReference type="STRING" id="1841610.A6X21_22405"/>
<dbReference type="EMBL" id="LYDR01000086">
    <property type="protein sequence ID" value="ODA31438.1"/>
    <property type="molecule type" value="Genomic_DNA"/>
</dbReference>
<dbReference type="PANTHER" id="PTHR34580">
    <property type="match status" value="1"/>
</dbReference>
<dbReference type="InterPro" id="IPR013196">
    <property type="entry name" value="HTH_11"/>
</dbReference>
<dbReference type="SUPFAM" id="SSF46785">
    <property type="entry name" value="Winged helix' DNA-binding domain"/>
    <property type="match status" value="1"/>
</dbReference>
<name>A0A1C3EDX4_9PLAN</name>
<proteinExistence type="predicted"/>
<accession>A0A1C3EDX4</accession>
<gene>
    <name evidence="2" type="ORF">A6X21_22405</name>
</gene>
<dbReference type="AlphaFoldDB" id="A0A1C3EDX4"/>
<dbReference type="InterPro" id="IPR051534">
    <property type="entry name" value="CBASS_pafABC_assoc_protein"/>
</dbReference>
<protein>
    <recommendedName>
        <fullName evidence="1">Helix-turn-helix type 11 domain-containing protein</fullName>
    </recommendedName>
</protein>
<dbReference type="Gene3D" id="1.10.10.10">
    <property type="entry name" value="Winged helix-like DNA-binding domain superfamily/Winged helix DNA-binding domain"/>
    <property type="match status" value="1"/>
</dbReference>
<sequence length="235" mass="26910">MTQNSGTKERLQRLIKLVVLLQTGRRRCVADLSVDLEVSRRTIFRDIALLRDAGLPIVHQTENGGIWLMKSRFKLPRIRPEDTAMLLMAVLSSNLQSLPAVKQLTDAFVAEVLEGLSTNHKEFMLRVMQAIQFEPPAKDISIHGCLASLVKSIETRKKVRLWVYSQNQSGSWSTLSAPLWLELSTQNWKVFAHSSLHQKVCGFHIENLERVQLLDEDFDPQTIRRPRDQEAIPIY</sequence>
<evidence type="ECO:0000313" key="3">
    <source>
        <dbReference type="Proteomes" id="UP000094828"/>
    </source>
</evidence>
<dbReference type="PANTHER" id="PTHR34580:SF1">
    <property type="entry name" value="PROTEIN PAFC"/>
    <property type="match status" value="1"/>
</dbReference>
<comment type="caution">
    <text evidence="2">The sequence shown here is derived from an EMBL/GenBank/DDBJ whole genome shotgun (WGS) entry which is preliminary data.</text>
</comment>
<dbReference type="PROSITE" id="PS52050">
    <property type="entry name" value="WYL"/>
    <property type="match status" value="1"/>
</dbReference>
<dbReference type="Proteomes" id="UP000094828">
    <property type="component" value="Unassembled WGS sequence"/>
</dbReference>
<keyword evidence="3" id="KW-1185">Reference proteome</keyword>
<dbReference type="OrthoDB" id="9767131at2"/>
<dbReference type="InterPro" id="IPR036390">
    <property type="entry name" value="WH_DNA-bd_sf"/>
</dbReference>